<feature type="region of interest" description="Disordered" evidence="1">
    <location>
        <begin position="58"/>
        <end position="86"/>
    </location>
</feature>
<keyword evidence="4" id="KW-1185">Reference proteome</keyword>
<feature type="transmembrane region" description="Helical" evidence="2">
    <location>
        <begin position="195"/>
        <end position="218"/>
    </location>
</feature>
<gene>
    <name evidence="3" type="ORF">O9Z63_18140</name>
</gene>
<evidence type="ECO:0000256" key="2">
    <source>
        <dbReference type="SAM" id="Phobius"/>
    </source>
</evidence>
<feature type="transmembrane region" description="Helical" evidence="2">
    <location>
        <begin position="103"/>
        <end position="126"/>
    </location>
</feature>
<feature type="transmembrane region" description="Helical" evidence="2">
    <location>
        <begin position="163"/>
        <end position="183"/>
    </location>
</feature>
<dbReference type="EMBL" id="CP115396">
    <property type="protein sequence ID" value="WBO84278.1"/>
    <property type="molecule type" value="Genomic_DNA"/>
</dbReference>
<evidence type="ECO:0000256" key="1">
    <source>
        <dbReference type="SAM" id="MobiDB-lite"/>
    </source>
</evidence>
<dbReference type="Proteomes" id="UP001211872">
    <property type="component" value="Chromosome"/>
</dbReference>
<evidence type="ECO:0000313" key="3">
    <source>
        <dbReference type="EMBL" id="WBO84278.1"/>
    </source>
</evidence>
<proteinExistence type="predicted"/>
<keyword evidence="2" id="KW-0812">Transmembrane</keyword>
<accession>A0ABY7PQ03</accession>
<feature type="transmembrane region" description="Helical" evidence="2">
    <location>
        <begin position="133"/>
        <end position="157"/>
    </location>
</feature>
<keyword evidence="2" id="KW-1133">Transmembrane helix</keyword>
<evidence type="ECO:0008006" key="5">
    <source>
        <dbReference type="Google" id="ProtNLM"/>
    </source>
</evidence>
<sequence length="236" mass="26672">MSEEYAEKMPRKNLSELLLYVRNRAEYREDAVLAALEELDRRGLPQPEAAEIRAEYGPIVGKQEKEKKSREATAAPVPGSRPNTVAGQPVAAEEPALYSPGTIVLFSMLPMSMMIGGGVLMAMNLFRLGRKRAVLGLLLFMVVYLLVVSNVMAWAMLQGLNPYLAIVLFNVPAVLAYLLWFWPRYVQKATYRSRSLVPPMVICFALVWGLQLLMPYILKNQPPDVKQQMEQIMKRQ</sequence>
<protein>
    <recommendedName>
        <fullName evidence="5">DUF1129 domain-containing protein</fullName>
    </recommendedName>
</protein>
<organism evidence="3 4">
    <name type="scientific">Hymenobacter yonginensis</name>
    <dbReference type="NCBI Taxonomy" id="748197"/>
    <lineage>
        <taxon>Bacteria</taxon>
        <taxon>Pseudomonadati</taxon>
        <taxon>Bacteroidota</taxon>
        <taxon>Cytophagia</taxon>
        <taxon>Cytophagales</taxon>
        <taxon>Hymenobacteraceae</taxon>
        <taxon>Hymenobacter</taxon>
    </lineage>
</organism>
<name>A0ABY7PQ03_9BACT</name>
<feature type="compositionally biased region" description="Basic and acidic residues" evidence="1">
    <location>
        <begin position="62"/>
        <end position="71"/>
    </location>
</feature>
<evidence type="ECO:0000313" key="4">
    <source>
        <dbReference type="Proteomes" id="UP001211872"/>
    </source>
</evidence>
<reference evidence="3 4" key="1">
    <citation type="journal article" date="2011" name="Int. J. Syst. Evol. Microbiol.">
        <title>Hymenobacter yonginensis sp. nov., isolated from a mesotrophic artificial lake.</title>
        <authorList>
            <person name="Joung Y."/>
            <person name="Cho S.H."/>
            <person name="Kim H."/>
            <person name="Kim S.B."/>
            <person name="Joh K."/>
        </authorList>
    </citation>
    <scope>NUCLEOTIDE SEQUENCE [LARGE SCALE GENOMIC DNA]</scope>
    <source>
        <strain evidence="3 4">KCTC 22745</strain>
    </source>
</reference>
<keyword evidence="2" id="KW-0472">Membrane</keyword>
<dbReference type="RefSeq" id="WP_270126790.1">
    <property type="nucleotide sequence ID" value="NZ_CP115396.1"/>
</dbReference>